<feature type="domain" description="ABC transporter" evidence="9">
    <location>
        <begin position="6"/>
        <end position="247"/>
    </location>
</feature>
<evidence type="ECO:0000259" key="9">
    <source>
        <dbReference type="PROSITE" id="PS50893"/>
    </source>
</evidence>
<dbReference type="STRING" id="1121883.SAMN02745226_01197"/>
<dbReference type="GO" id="GO:0043190">
    <property type="term" value="C:ATP-binding cassette (ABC) transporter complex"/>
    <property type="evidence" value="ECO:0007669"/>
    <property type="project" value="TreeGrafter"/>
</dbReference>
<comment type="similarity">
    <text evidence="2">Belongs to the ABC transporter superfamily.</text>
</comment>
<keyword evidence="5" id="KW-0547">Nucleotide-binding</keyword>
<sequence>MDNPKIVVDNLSYRYPTAQRFAIENISFSVSKGEFVGVIGRNGSGKSTLCLSISGLAPKLFRGKRLGSVLIDGVDVLEMSRRDVIKKVGLVLQNPFSQISGAKMTVFEEVAFGLENLGIERDEMIEKVEAILKRVGLWEKKFENPFELSGGQLQRLAIASMLVLEPEVIILDEPTSQLDPQGTVEVFEILTELRKSGFTIILVEHKLEKLVEYADRILFLNDGKLIAYDEPEKVFSMEEVETYGVGMPIYTSFCKKLNIRNQSGYYPVKFDETVQLIRSLNGIA</sequence>
<keyword evidence="7" id="KW-1278">Translocase</keyword>
<keyword evidence="11" id="KW-1185">Reference proteome</keyword>
<dbReference type="PROSITE" id="PS50893">
    <property type="entry name" value="ABC_TRANSPORTER_2"/>
    <property type="match status" value="1"/>
</dbReference>
<dbReference type="Gene3D" id="3.40.50.300">
    <property type="entry name" value="P-loop containing nucleotide triphosphate hydrolases"/>
    <property type="match status" value="1"/>
</dbReference>
<dbReference type="RefSeq" id="WP_245789563.1">
    <property type="nucleotide sequence ID" value="NZ_FRDJ01000005.1"/>
</dbReference>
<evidence type="ECO:0000256" key="8">
    <source>
        <dbReference type="ARBA" id="ARBA00023136"/>
    </source>
</evidence>
<dbReference type="PANTHER" id="PTHR43553:SF26">
    <property type="entry name" value="ABC TRANSPORTER ATP-BINDING PROTEIN BC_2655-RELATED"/>
    <property type="match status" value="1"/>
</dbReference>
<dbReference type="InterPro" id="IPR027417">
    <property type="entry name" value="P-loop_NTPase"/>
</dbReference>
<evidence type="ECO:0000256" key="5">
    <source>
        <dbReference type="ARBA" id="ARBA00022741"/>
    </source>
</evidence>
<dbReference type="InterPro" id="IPR015856">
    <property type="entry name" value="ABC_transpr_CbiO/EcfA_su"/>
</dbReference>
<dbReference type="Proteomes" id="UP000184207">
    <property type="component" value="Unassembled WGS sequence"/>
</dbReference>
<evidence type="ECO:0000256" key="6">
    <source>
        <dbReference type="ARBA" id="ARBA00022840"/>
    </source>
</evidence>
<dbReference type="SUPFAM" id="SSF52540">
    <property type="entry name" value="P-loop containing nucleoside triphosphate hydrolases"/>
    <property type="match status" value="1"/>
</dbReference>
<proteinExistence type="inferred from homology"/>
<dbReference type="EMBL" id="FRDJ01000005">
    <property type="protein sequence ID" value="SHN61329.1"/>
    <property type="molecule type" value="Genomic_DNA"/>
</dbReference>
<dbReference type="PROSITE" id="PS00211">
    <property type="entry name" value="ABC_TRANSPORTER_1"/>
    <property type="match status" value="1"/>
</dbReference>
<keyword evidence="8" id="KW-0472">Membrane</keyword>
<keyword evidence="4" id="KW-1003">Cell membrane</keyword>
<dbReference type="CDD" id="cd03225">
    <property type="entry name" value="ABC_cobalt_CbiO_domain1"/>
    <property type="match status" value="1"/>
</dbReference>
<dbReference type="Pfam" id="PF00005">
    <property type="entry name" value="ABC_tran"/>
    <property type="match status" value="1"/>
</dbReference>
<dbReference type="InterPro" id="IPR050095">
    <property type="entry name" value="ECF_ABC_transporter_ATP-bd"/>
</dbReference>
<dbReference type="InterPro" id="IPR017871">
    <property type="entry name" value="ABC_transporter-like_CS"/>
</dbReference>
<dbReference type="SMART" id="SM00382">
    <property type="entry name" value="AAA"/>
    <property type="match status" value="1"/>
</dbReference>
<accession>A0A1M7SS70</accession>
<dbReference type="InterPro" id="IPR003439">
    <property type="entry name" value="ABC_transporter-like_ATP-bd"/>
</dbReference>
<dbReference type="PANTHER" id="PTHR43553">
    <property type="entry name" value="HEAVY METAL TRANSPORTER"/>
    <property type="match status" value="1"/>
</dbReference>
<organism evidence="10 11">
    <name type="scientific">Fervidobacterium gondwanense DSM 13020</name>
    <dbReference type="NCBI Taxonomy" id="1121883"/>
    <lineage>
        <taxon>Bacteria</taxon>
        <taxon>Thermotogati</taxon>
        <taxon>Thermotogota</taxon>
        <taxon>Thermotogae</taxon>
        <taxon>Thermotogales</taxon>
        <taxon>Fervidobacteriaceae</taxon>
        <taxon>Fervidobacterium</taxon>
    </lineage>
</organism>
<evidence type="ECO:0000313" key="11">
    <source>
        <dbReference type="Proteomes" id="UP000184207"/>
    </source>
</evidence>
<evidence type="ECO:0000256" key="2">
    <source>
        <dbReference type="ARBA" id="ARBA00005417"/>
    </source>
</evidence>
<comment type="subcellular location">
    <subcellularLocation>
        <location evidence="1">Cell membrane</location>
    </subcellularLocation>
</comment>
<dbReference type="AlphaFoldDB" id="A0A1M7SS70"/>
<evidence type="ECO:0000256" key="4">
    <source>
        <dbReference type="ARBA" id="ARBA00022475"/>
    </source>
</evidence>
<name>A0A1M7SS70_FERGO</name>
<keyword evidence="3" id="KW-0813">Transport</keyword>
<evidence type="ECO:0000256" key="3">
    <source>
        <dbReference type="ARBA" id="ARBA00022448"/>
    </source>
</evidence>
<dbReference type="FunFam" id="3.40.50.300:FF:000224">
    <property type="entry name" value="Energy-coupling factor transporter ATP-binding protein EcfA"/>
    <property type="match status" value="1"/>
</dbReference>
<evidence type="ECO:0000256" key="1">
    <source>
        <dbReference type="ARBA" id="ARBA00004236"/>
    </source>
</evidence>
<gene>
    <name evidence="10" type="ORF">SAMN02745226_01197</name>
</gene>
<dbReference type="GO" id="GO:0005524">
    <property type="term" value="F:ATP binding"/>
    <property type="evidence" value="ECO:0007669"/>
    <property type="project" value="UniProtKB-KW"/>
</dbReference>
<keyword evidence="6 10" id="KW-0067">ATP-binding</keyword>
<protein>
    <submittedName>
        <fullName evidence="10">Energy-coupling factor transport system ATP-binding protein</fullName>
    </submittedName>
</protein>
<reference evidence="11" key="1">
    <citation type="submission" date="2016-12" db="EMBL/GenBank/DDBJ databases">
        <authorList>
            <person name="Varghese N."/>
            <person name="Submissions S."/>
        </authorList>
    </citation>
    <scope>NUCLEOTIDE SEQUENCE [LARGE SCALE GENOMIC DNA]</scope>
    <source>
        <strain evidence="11">DSM 13020</strain>
    </source>
</reference>
<dbReference type="InterPro" id="IPR003593">
    <property type="entry name" value="AAA+_ATPase"/>
</dbReference>
<evidence type="ECO:0000313" key="10">
    <source>
        <dbReference type="EMBL" id="SHN61329.1"/>
    </source>
</evidence>
<dbReference type="GO" id="GO:0042626">
    <property type="term" value="F:ATPase-coupled transmembrane transporter activity"/>
    <property type="evidence" value="ECO:0007669"/>
    <property type="project" value="TreeGrafter"/>
</dbReference>
<dbReference type="GO" id="GO:0016887">
    <property type="term" value="F:ATP hydrolysis activity"/>
    <property type="evidence" value="ECO:0007669"/>
    <property type="project" value="InterPro"/>
</dbReference>
<evidence type="ECO:0000256" key="7">
    <source>
        <dbReference type="ARBA" id="ARBA00022967"/>
    </source>
</evidence>